<evidence type="ECO:0008006" key="4">
    <source>
        <dbReference type="Google" id="ProtNLM"/>
    </source>
</evidence>
<dbReference type="PANTHER" id="PTHR35867">
    <property type="entry name" value="PROTEIN RSEC"/>
    <property type="match status" value="1"/>
</dbReference>
<keyword evidence="1" id="KW-1133">Transmembrane helix</keyword>
<evidence type="ECO:0000313" key="3">
    <source>
        <dbReference type="Proteomes" id="UP000053860"/>
    </source>
</evidence>
<gene>
    <name evidence="2" type="ORF">XD92_1121</name>
</gene>
<dbReference type="PANTHER" id="PTHR35867:SF1">
    <property type="entry name" value="PROTEIN RSEC"/>
    <property type="match status" value="1"/>
</dbReference>
<keyword evidence="1" id="KW-0472">Membrane</keyword>
<reference evidence="3" key="1">
    <citation type="journal article" date="2015" name="MBio">
        <title>Genome-Resolved Metagenomic Analysis Reveals Roles for Candidate Phyla and Other Microbial Community Members in Biogeochemical Transformations in Oil Reservoirs.</title>
        <authorList>
            <person name="Hu P."/>
            <person name="Tom L."/>
            <person name="Singh A."/>
            <person name="Thomas B.C."/>
            <person name="Baker B.J."/>
            <person name="Piceno Y.M."/>
            <person name="Andersen G.L."/>
            <person name="Banfield J.F."/>
        </authorList>
    </citation>
    <scope>NUCLEOTIDE SEQUENCE [LARGE SCALE GENOMIC DNA]</scope>
</reference>
<keyword evidence="1" id="KW-0812">Transmembrane</keyword>
<sequence>MITHEGIIEKINGEKITVRILQQSACSSCHAKGACMAADSKEKLIDISDHSGQFTLHEQVIIEGKESIGYRAIFWAFLLPLIILIAMLILTTSYWHFSETEAALSALLALVPYYLLLYLLRNSMAHTFQFSVKKNH</sequence>
<name>A0A101HGY2_9BACT</name>
<comment type="caution">
    <text evidence="2">The sequence shown here is derived from an EMBL/GenBank/DDBJ whole genome shotgun (WGS) entry which is preliminary data.</text>
</comment>
<dbReference type="EMBL" id="LGGN01000219">
    <property type="protein sequence ID" value="KUK76655.1"/>
    <property type="molecule type" value="Genomic_DNA"/>
</dbReference>
<dbReference type="AlphaFoldDB" id="A0A101HGY2"/>
<feature type="transmembrane region" description="Helical" evidence="1">
    <location>
        <begin position="102"/>
        <end position="120"/>
    </location>
</feature>
<dbReference type="InterPro" id="IPR007359">
    <property type="entry name" value="SigmaE_reg_RseC_MucC"/>
</dbReference>
<protein>
    <recommendedName>
        <fullName evidence="4">Positive regulator of sigma(E), RseC/MucC</fullName>
    </recommendedName>
</protein>
<evidence type="ECO:0000256" key="1">
    <source>
        <dbReference type="SAM" id="Phobius"/>
    </source>
</evidence>
<dbReference type="Pfam" id="PF04246">
    <property type="entry name" value="RseC_MucC"/>
    <property type="match status" value="1"/>
</dbReference>
<feature type="transmembrane region" description="Helical" evidence="1">
    <location>
        <begin position="72"/>
        <end position="96"/>
    </location>
</feature>
<organism evidence="2 3">
    <name type="scientific">Proteiniphilum acetatigenes</name>
    <dbReference type="NCBI Taxonomy" id="294710"/>
    <lineage>
        <taxon>Bacteria</taxon>
        <taxon>Pseudomonadati</taxon>
        <taxon>Bacteroidota</taxon>
        <taxon>Bacteroidia</taxon>
        <taxon>Bacteroidales</taxon>
        <taxon>Dysgonomonadaceae</taxon>
        <taxon>Proteiniphilum</taxon>
    </lineage>
</organism>
<evidence type="ECO:0000313" key="2">
    <source>
        <dbReference type="EMBL" id="KUK76655.1"/>
    </source>
</evidence>
<dbReference type="Proteomes" id="UP000053860">
    <property type="component" value="Unassembled WGS sequence"/>
</dbReference>
<accession>A0A101HGY2</accession>
<proteinExistence type="predicted"/>